<organism evidence="6 7">
    <name type="scientific">Capnocytophaga stomatis</name>
    <dbReference type="NCBI Taxonomy" id="1848904"/>
    <lineage>
        <taxon>Bacteria</taxon>
        <taxon>Pseudomonadati</taxon>
        <taxon>Bacteroidota</taxon>
        <taxon>Flavobacteriia</taxon>
        <taxon>Flavobacteriales</taxon>
        <taxon>Flavobacteriaceae</taxon>
        <taxon>Capnocytophaga</taxon>
    </lineage>
</organism>
<dbReference type="InterPro" id="IPR029063">
    <property type="entry name" value="SAM-dependent_MTases_sf"/>
</dbReference>
<reference evidence="6 7" key="1">
    <citation type="journal article" date="2016" name="Sci. Rep.">
        <title>Whole genome sequencing identifies a novel species of the genus Capnocytophaga isolated from dog and cat bite wounds in humans.</title>
        <authorList>
            <person name="Zangenah S."/>
            <person name="Abbasi N."/>
            <person name="Andersson A.F."/>
            <person name="Bergman P."/>
        </authorList>
    </citation>
    <scope>NUCLEOTIDE SEQUENCE [LARGE SCALE GENOMIC DNA]</scope>
    <source>
        <strain evidence="6 7">W5</strain>
    </source>
</reference>
<dbReference type="PIRSF" id="PIRSF000398">
    <property type="entry name" value="M_m6A_EcoRV"/>
    <property type="match status" value="1"/>
</dbReference>
<evidence type="ECO:0000256" key="2">
    <source>
        <dbReference type="ARBA" id="ARBA00022603"/>
    </source>
</evidence>
<dbReference type="GO" id="GO:0008168">
    <property type="term" value="F:methyltransferase activity"/>
    <property type="evidence" value="ECO:0007669"/>
    <property type="project" value="UniProtKB-KW"/>
</dbReference>
<keyword evidence="3" id="KW-0808">Transferase</keyword>
<keyword evidence="4" id="KW-0949">S-adenosyl-L-methionine</keyword>
<evidence type="ECO:0000256" key="3">
    <source>
        <dbReference type="ARBA" id="ARBA00022679"/>
    </source>
</evidence>
<comment type="catalytic activity">
    <reaction evidence="5">
        <text>a 2'-deoxyadenosine in DNA + S-adenosyl-L-methionine = an N(6)-methyl-2'-deoxyadenosine in DNA + S-adenosyl-L-homocysteine + H(+)</text>
        <dbReference type="Rhea" id="RHEA:15197"/>
        <dbReference type="Rhea" id="RHEA-COMP:12418"/>
        <dbReference type="Rhea" id="RHEA-COMP:12419"/>
        <dbReference type="ChEBI" id="CHEBI:15378"/>
        <dbReference type="ChEBI" id="CHEBI:57856"/>
        <dbReference type="ChEBI" id="CHEBI:59789"/>
        <dbReference type="ChEBI" id="CHEBI:90615"/>
        <dbReference type="ChEBI" id="CHEBI:90616"/>
        <dbReference type="EC" id="2.1.1.72"/>
    </reaction>
</comment>
<dbReference type="PROSITE" id="PS00092">
    <property type="entry name" value="N6_MTASE"/>
    <property type="match status" value="1"/>
</dbReference>
<comment type="caution">
    <text evidence="6">The sequence shown here is derived from an EMBL/GenBank/DDBJ whole genome shotgun (WGS) entry which is preliminary data.</text>
</comment>
<dbReference type="GO" id="GO:0032259">
    <property type="term" value="P:methylation"/>
    <property type="evidence" value="ECO:0007669"/>
    <property type="project" value="UniProtKB-KW"/>
</dbReference>
<gene>
    <name evidence="6" type="ORF">ACI76L_08470</name>
</gene>
<evidence type="ECO:0000313" key="7">
    <source>
        <dbReference type="Proteomes" id="UP001622370"/>
    </source>
</evidence>
<name>A0ABW8QD55_9FLAO</name>
<dbReference type="Proteomes" id="UP001622370">
    <property type="component" value="Unassembled WGS sequence"/>
</dbReference>
<dbReference type="InterPro" id="IPR002052">
    <property type="entry name" value="DNA_methylase_N6_adenine_CS"/>
</dbReference>
<evidence type="ECO:0000256" key="4">
    <source>
        <dbReference type="ARBA" id="ARBA00022691"/>
    </source>
</evidence>
<dbReference type="EC" id="2.1.1.72" evidence="1"/>
<evidence type="ECO:0000256" key="1">
    <source>
        <dbReference type="ARBA" id="ARBA00011900"/>
    </source>
</evidence>
<dbReference type="PRINTS" id="PR00505">
    <property type="entry name" value="D12N6MTFRASE"/>
</dbReference>
<accession>A0ABW8QD55</accession>
<evidence type="ECO:0000313" key="6">
    <source>
        <dbReference type="EMBL" id="MFK8293813.1"/>
    </source>
</evidence>
<protein>
    <recommendedName>
        <fullName evidence="1">site-specific DNA-methyltransferase (adenine-specific)</fullName>
        <ecNumber evidence="1">2.1.1.72</ecNumber>
    </recommendedName>
</protein>
<evidence type="ECO:0000256" key="5">
    <source>
        <dbReference type="ARBA" id="ARBA00047942"/>
    </source>
</evidence>
<dbReference type="RefSeq" id="WP_203966730.1">
    <property type="nucleotide sequence ID" value="NZ_BOPJ01000004.1"/>
</dbReference>
<sequence>MKNESSKSWQRTPISYYGGKQTMLPYILPLIPEHQIYVEPFFGGGAVFWAKQPAKSEIINDFNANVVNFYEVLKSDFEALKSLVEKTIVSRETYKSALVIYHSPFLFSPVKRAWAFWYATNAGFSNQIVNCRFDRTGKNARGLINKVLQFSEDYTERLKHVQIENNDACAVISSHDSEKTFIYCDPPYVGANQGHYGGYAQEYFNDLLNALSKVKGKFLLSSYQNNELLKCVKEFGWCQKEITLHLGSSKTAGKKRIEVLTANYEL</sequence>
<dbReference type="InterPro" id="IPR012263">
    <property type="entry name" value="M_m6A_EcoRV"/>
</dbReference>
<dbReference type="SUPFAM" id="SSF53335">
    <property type="entry name" value="S-adenosyl-L-methionine-dependent methyltransferases"/>
    <property type="match status" value="1"/>
</dbReference>
<dbReference type="EMBL" id="JBJGWJ010000005">
    <property type="protein sequence ID" value="MFK8293813.1"/>
    <property type="molecule type" value="Genomic_DNA"/>
</dbReference>
<dbReference type="InterPro" id="IPR012327">
    <property type="entry name" value="MeTrfase_D12"/>
</dbReference>
<dbReference type="Pfam" id="PF02086">
    <property type="entry name" value="MethyltransfD12"/>
    <property type="match status" value="1"/>
</dbReference>
<proteinExistence type="predicted"/>
<keyword evidence="2 6" id="KW-0489">Methyltransferase</keyword>
<keyword evidence="7" id="KW-1185">Reference proteome</keyword>
<dbReference type="Gene3D" id="3.40.50.150">
    <property type="entry name" value="Vaccinia Virus protein VP39"/>
    <property type="match status" value="2"/>
</dbReference>
<dbReference type="PANTHER" id="PTHR30481">
    <property type="entry name" value="DNA ADENINE METHYLASE"/>
    <property type="match status" value="1"/>
</dbReference>